<feature type="compositionally biased region" description="Basic and acidic residues" evidence="1">
    <location>
        <begin position="543"/>
        <end position="553"/>
    </location>
</feature>
<organism evidence="2">
    <name type="scientific">Tanacetum cinerariifolium</name>
    <name type="common">Dalmatian daisy</name>
    <name type="synonym">Chrysanthemum cinerariifolium</name>
    <dbReference type="NCBI Taxonomy" id="118510"/>
    <lineage>
        <taxon>Eukaryota</taxon>
        <taxon>Viridiplantae</taxon>
        <taxon>Streptophyta</taxon>
        <taxon>Embryophyta</taxon>
        <taxon>Tracheophyta</taxon>
        <taxon>Spermatophyta</taxon>
        <taxon>Magnoliopsida</taxon>
        <taxon>eudicotyledons</taxon>
        <taxon>Gunneridae</taxon>
        <taxon>Pentapetalae</taxon>
        <taxon>asterids</taxon>
        <taxon>campanulids</taxon>
        <taxon>Asterales</taxon>
        <taxon>Asteraceae</taxon>
        <taxon>Asteroideae</taxon>
        <taxon>Anthemideae</taxon>
        <taxon>Anthemidinae</taxon>
        <taxon>Tanacetum</taxon>
    </lineage>
</organism>
<feature type="region of interest" description="Disordered" evidence="1">
    <location>
        <begin position="519"/>
        <end position="553"/>
    </location>
</feature>
<dbReference type="AlphaFoldDB" id="A0A699GWC7"/>
<protein>
    <recommendedName>
        <fullName evidence="3">Pre-mRNA splicing Prp18-interacting factor</fullName>
    </recommendedName>
</protein>
<comment type="caution">
    <text evidence="2">The sequence shown here is derived from an EMBL/GenBank/DDBJ whole genome shotgun (WGS) entry which is preliminary data.</text>
</comment>
<evidence type="ECO:0000313" key="2">
    <source>
        <dbReference type="EMBL" id="GEW61326.1"/>
    </source>
</evidence>
<evidence type="ECO:0008006" key="3">
    <source>
        <dbReference type="Google" id="ProtNLM"/>
    </source>
</evidence>
<gene>
    <name evidence="2" type="ORF">Tci_233302</name>
</gene>
<name>A0A699GWC7_TANCI</name>
<sequence length="553" mass="62533">MNGFRECSSCGALYTKSCACSKGGFIDKCFCDPNKTPDSSQRPPQDCPKCGNSVDGLYCRHCALLRKKLKDVWFIICDEHKSFQDFLNTSKSSNDDSNIVSMPQEPIIFNQDPGENSSQSPPQIDHHCCYGCGDSLEDIFCQRCTCKSCGNGAHHGYNCLSKVLIISNLEPCHDQNVEEFPQTLPSLHPTCYSGDESSFAYDSTPNLVKDSPNIFNPPSQPPTYSNEFCGYDVHYSYDCPPQVPFIYNPELCYNQNFNFPQNFQSFQQQYPCCESYGGLHNTFQCQQVIFYDPCYENYGGPHETFRCQTMNCYEPNPCYDSNYSSFDNFQPSQPVIDHLNLQQRINDSMIELRGTFQDWLQHRKDQVESSTPLRDIIISELPPYIAITSVLSTKDSLIIGDEHLDTIPKKELDKFIKSTVENLIPNPTDCDLEEEIRLIEILLYNNSSLCPSEEINCENFDAAIESFSSSPILVEDSDCLMEDIDLSLTLDDSMPSAIKDDDYESKGDILILEELPSNDSLSLPENKSFHFDIPSSLRPPAKPPDDAEIKPNL</sequence>
<reference evidence="2" key="1">
    <citation type="journal article" date="2019" name="Sci. Rep.">
        <title>Draft genome of Tanacetum cinerariifolium, the natural source of mosquito coil.</title>
        <authorList>
            <person name="Yamashiro T."/>
            <person name="Shiraishi A."/>
            <person name="Satake H."/>
            <person name="Nakayama K."/>
        </authorList>
    </citation>
    <scope>NUCLEOTIDE SEQUENCE</scope>
</reference>
<accession>A0A699GWC7</accession>
<proteinExistence type="predicted"/>
<evidence type="ECO:0000256" key="1">
    <source>
        <dbReference type="SAM" id="MobiDB-lite"/>
    </source>
</evidence>
<dbReference type="EMBL" id="BKCJ010065927">
    <property type="protein sequence ID" value="GEW61326.1"/>
    <property type="molecule type" value="Genomic_DNA"/>
</dbReference>